<reference evidence="3" key="1">
    <citation type="submission" date="2021-03" db="EMBL/GenBank/DDBJ databases">
        <authorList>
            <person name="Tagirdzhanova G."/>
        </authorList>
    </citation>
    <scope>NUCLEOTIDE SEQUENCE</scope>
</reference>
<dbReference type="AlphaFoldDB" id="A0A8H3EFD8"/>
<gene>
    <name evidence="3" type="ORF">IMSHALPRED_003966</name>
</gene>
<feature type="compositionally biased region" description="Basic and acidic residues" evidence="2">
    <location>
        <begin position="58"/>
        <end position="77"/>
    </location>
</feature>
<evidence type="ECO:0000313" key="3">
    <source>
        <dbReference type="EMBL" id="CAF9905761.1"/>
    </source>
</evidence>
<keyword evidence="4" id="KW-1185">Reference proteome</keyword>
<organism evidence="3 4">
    <name type="scientific">Imshaugia aleurites</name>
    <dbReference type="NCBI Taxonomy" id="172621"/>
    <lineage>
        <taxon>Eukaryota</taxon>
        <taxon>Fungi</taxon>
        <taxon>Dikarya</taxon>
        <taxon>Ascomycota</taxon>
        <taxon>Pezizomycotina</taxon>
        <taxon>Lecanoromycetes</taxon>
        <taxon>OSLEUM clade</taxon>
        <taxon>Lecanoromycetidae</taxon>
        <taxon>Lecanorales</taxon>
        <taxon>Lecanorineae</taxon>
        <taxon>Parmeliaceae</taxon>
        <taxon>Imshaugia</taxon>
    </lineage>
</organism>
<accession>A0A8H3EFD8</accession>
<sequence>MLNFLTRPKAGAQSQDRDGHPSSSGIASPLLESRSSNHVRKKQAHLKPPQSSNSQDMTMKEHELSQQFQEKEAESSKFRGYHTGKASRKECDLHDQIAWREVSEKENGDIPELSNVLKSKIAEEENEIEGIRGQYNTLLLAYQSEKEKGKIIQRNATAAVEKLREKLATAEQQLDLCRDDLFRLQPVCRVSDASIIRAFESLSDQLIDWIDNEASAFERANPRMQVRCLFSGSNNPDVASFLRIYPSAGEYLCRHVVNRYMIKHMFNSKIHSFGLPAEYNHMRMTIERGMAALKPPRDSQMVNIWRAETLSALAATQGYTDLSKEQAFQWTQNIFEDMSACFPCLFERKVGMERFHDQVTVSATTIVSQLQGLASAYRLDMFSEDLFNGRSITRDDLKRIIAVDLETGKTLKPGSAYVSDGGGVIGELVLSLDPSLHRVNEGATDTDLRQGTWLVRLDHGLGSRAPKGD</sequence>
<comment type="caution">
    <text evidence="3">The sequence shown here is derived from an EMBL/GenBank/DDBJ whole genome shotgun (WGS) entry which is preliminary data.</text>
</comment>
<proteinExistence type="predicted"/>
<name>A0A8H3EFD8_9LECA</name>
<feature type="coiled-coil region" evidence="1">
    <location>
        <begin position="114"/>
        <end position="180"/>
    </location>
</feature>
<feature type="region of interest" description="Disordered" evidence="2">
    <location>
        <begin position="1"/>
        <end position="86"/>
    </location>
</feature>
<dbReference type="Proteomes" id="UP000664534">
    <property type="component" value="Unassembled WGS sequence"/>
</dbReference>
<evidence type="ECO:0000256" key="1">
    <source>
        <dbReference type="SAM" id="Coils"/>
    </source>
</evidence>
<evidence type="ECO:0000313" key="4">
    <source>
        <dbReference type="Proteomes" id="UP000664534"/>
    </source>
</evidence>
<keyword evidence="1" id="KW-0175">Coiled coil</keyword>
<evidence type="ECO:0000256" key="2">
    <source>
        <dbReference type="SAM" id="MobiDB-lite"/>
    </source>
</evidence>
<protein>
    <submittedName>
        <fullName evidence="3">Uncharacterized protein</fullName>
    </submittedName>
</protein>
<dbReference type="EMBL" id="CAJPDT010000002">
    <property type="protein sequence ID" value="CAF9905761.1"/>
    <property type="molecule type" value="Genomic_DNA"/>
</dbReference>
<dbReference type="OrthoDB" id="4755094at2759"/>